<keyword evidence="1" id="KW-0472">Membrane</keyword>
<evidence type="ECO:0008006" key="4">
    <source>
        <dbReference type="Google" id="ProtNLM"/>
    </source>
</evidence>
<dbReference type="Proteomes" id="UP001524478">
    <property type="component" value="Unassembled WGS sequence"/>
</dbReference>
<organism evidence="2 3">
    <name type="scientific">Tissierella carlieri</name>
    <dbReference type="NCBI Taxonomy" id="689904"/>
    <lineage>
        <taxon>Bacteria</taxon>
        <taxon>Bacillati</taxon>
        <taxon>Bacillota</taxon>
        <taxon>Tissierellia</taxon>
        <taxon>Tissierellales</taxon>
        <taxon>Tissierellaceae</taxon>
        <taxon>Tissierella</taxon>
    </lineage>
</organism>
<evidence type="ECO:0000313" key="2">
    <source>
        <dbReference type="EMBL" id="MCQ4924232.1"/>
    </source>
</evidence>
<gene>
    <name evidence="2" type="ORF">NE686_14110</name>
</gene>
<dbReference type="RefSeq" id="WP_216554341.1">
    <property type="nucleotide sequence ID" value="NZ_JAHLOH010000007.1"/>
</dbReference>
<dbReference type="EMBL" id="JANGAC010000011">
    <property type="protein sequence ID" value="MCQ4924232.1"/>
    <property type="molecule type" value="Genomic_DNA"/>
</dbReference>
<name>A0ABT1SCX6_9FIRM</name>
<comment type="caution">
    <text evidence="2">The sequence shown here is derived from an EMBL/GenBank/DDBJ whole genome shotgun (WGS) entry which is preliminary data.</text>
</comment>
<keyword evidence="3" id="KW-1185">Reference proteome</keyword>
<sequence>MLIGIVFLSISIFIYIKENYDIDNVGGERVFSKKKNIVKDGNYRYRILISIFSLVLGIFRILSSIIY</sequence>
<accession>A0ABT1SCX6</accession>
<evidence type="ECO:0000256" key="1">
    <source>
        <dbReference type="SAM" id="Phobius"/>
    </source>
</evidence>
<feature type="transmembrane region" description="Helical" evidence="1">
    <location>
        <begin position="43"/>
        <end position="66"/>
    </location>
</feature>
<evidence type="ECO:0000313" key="3">
    <source>
        <dbReference type="Proteomes" id="UP001524478"/>
    </source>
</evidence>
<proteinExistence type="predicted"/>
<protein>
    <recommendedName>
        <fullName evidence="4">DUF3784 domain-containing protein</fullName>
    </recommendedName>
</protein>
<keyword evidence="1" id="KW-0812">Transmembrane</keyword>
<reference evidence="2 3" key="1">
    <citation type="submission" date="2022-06" db="EMBL/GenBank/DDBJ databases">
        <title>Isolation of gut microbiota from human fecal samples.</title>
        <authorList>
            <person name="Pamer E.G."/>
            <person name="Barat B."/>
            <person name="Waligurski E."/>
            <person name="Medina S."/>
            <person name="Paddock L."/>
            <person name="Mostad J."/>
        </authorList>
    </citation>
    <scope>NUCLEOTIDE SEQUENCE [LARGE SCALE GENOMIC DNA]</scope>
    <source>
        <strain evidence="2 3">DFI.7.95</strain>
    </source>
</reference>
<keyword evidence="1" id="KW-1133">Transmembrane helix</keyword>